<comment type="subcellular location">
    <subcellularLocation>
        <location evidence="2 10 11">Nucleus</location>
    </subcellularLocation>
</comment>
<keyword evidence="8" id="KW-0804">Transcription</keyword>
<comment type="function">
    <text evidence="1">Sequence-specific transcription factor which is part of a developmental regulatory system that provides cells with specific positional identities on the anterior-posterior axis.</text>
</comment>
<dbReference type="Proteomes" id="UP000515152">
    <property type="component" value="Unplaced"/>
</dbReference>
<evidence type="ECO:0000256" key="1">
    <source>
        <dbReference type="ARBA" id="ARBA00003263"/>
    </source>
</evidence>
<keyword evidence="4" id="KW-0217">Developmental protein</keyword>
<dbReference type="CDD" id="cd00086">
    <property type="entry name" value="homeodomain"/>
    <property type="match status" value="1"/>
</dbReference>
<dbReference type="InterPro" id="IPR009057">
    <property type="entry name" value="Homeodomain-like_sf"/>
</dbReference>
<evidence type="ECO:0000313" key="15">
    <source>
        <dbReference type="RefSeq" id="XP_042562638.1"/>
    </source>
</evidence>
<dbReference type="Pfam" id="PF00046">
    <property type="entry name" value="Homeodomain"/>
    <property type="match status" value="1"/>
</dbReference>
<dbReference type="RefSeq" id="XP_042562638.1">
    <property type="nucleotide sequence ID" value="XM_042706704.1"/>
</dbReference>
<dbReference type="InterPro" id="IPR001356">
    <property type="entry name" value="HD"/>
</dbReference>
<feature type="DNA-binding region" description="Homeobox" evidence="10">
    <location>
        <begin position="264"/>
        <end position="323"/>
    </location>
</feature>
<organism evidence="14 15">
    <name type="scientific">Clupea harengus</name>
    <name type="common">Atlantic herring</name>
    <dbReference type="NCBI Taxonomy" id="7950"/>
    <lineage>
        <taxon>Eukaryota</taxon>
        <taxon>Metazoa</taxon>
        <taxon>Chordata</taxon>
        <taxon>Craniata</taxon>
        <taxon>Vertebrata</taxon>
        <taxon>Euteleostomi</taxon>
        <taxon>Actinopterygii</taxon>
        <taxon>Neopterygii</taxon>
        <taxon>Teleostei</taxon>
        <taxon>Clupei</taxon>
        <taxon>Clupeiformes</taxon>
        <taxon>Clupeoidei</taxon>
        <taxon>Clupeidae</taxon>
        <taxon>Clupea</taxon>
    </lineage>
</organism>
<dbReference type="InterPro" id="IPR046333">
    <property type="entry name" value="HXA10/ABDB-like"/>
</dbReference>
<keyword evidence="5" id="KW-0805">Transcription regulation</keyword>
<keyword evidence="9 10" id="KW-0539">Nucleus</keyword>
<evidence type="ECO:0000256" key="2">
    <source>
        <dbReference type="ARBA" id="ARBA00004123"/>
    </source>
</evidence>
<keyword evidence="6 10" id="KW-0238">DNA-binding</keyword>
<evidence type="ECO:0000256" key="5">
    <source>
        <dbReference type="ARBA" id="ARBA00023015"/>
    </source>
</evidence>
<evidence type="ECO:0000256" key="9">
    <source>
        <dbReference type="ARBA" id="ARBA00023242"/>
    </source>
</evidence>
<dbReference type="GO" id="GO:0005634">
    <property type="term" value="C:nucleus"/>
    <property type="evidence" value="ECO:0007669"/>
    <property type="project" value="UniProtKB-SubCell"/>
</dbReference>
<dbReference type="Gene3D" id="1.10.10.60">
    <property type="entry name" value="Homeodomain-like"/>
    <property type="match status" value="1"/>
</dbReference>
<sequence length="337" mass="37757">MTCPNNVAAGSFLMDSLVGGSSPYRGEGYSANSGMYLQTTADYGCSMMRNYGILSAPLSKRDELPPTSLSLSAYNHSHYLSQRDAWGTGAKTYRNGQPVAQSLHPCSFTTSNVKEEEIPSLFQAGTDTSKDSNVSSTYIRLGDNARQADQSTVVAHDYFRGGQVYSTQGGQQGGGFGTDFSSVPRITSPVETPCSDEPVKRSDSKQGTADGEMKAEEHDTNQGQPSKEENGPKTDSGTDESENELKDEERLEKTTVNWLKAKSGRKKRCPYTKYQTLELEKEFLFNMYLTRERRLEISKSINLTDRQVKIWFQNRRMKLKKLNRESRVRELTCYNFH</sequence>
<dbReference type="AlphaFoldDB" id="A0A8M1KJV9"/>
<evidence type="ECO:0000256" key="10">
    <source>
        <dbReference type="PROSITE-ProRule" id="PRU00108"/>
    </source>
</evidence>
<dbReference type="GO" id="GO:0000978">
    <property type="term" value="F:RNA polymerase II cis-regulatory region sequence-specific DNA binding"/>
    <property type="evidence" value="ECO:0007669"/>
    <property type="project" value="TreeGrafter"/>
</dbReference>
<feature type="domain" description="Homeobox" evidence="13">
    <location>
        <begin position="262"/>
        <end position="322"/>
    </location>
</feature>
<evidence type="ECO:0000256" key="8">
    <source>
        <dbReference type="ARBA" id="ARBA00023163"/>
    </source>
</evidence>
<protein>
    <submittedName>
        <fullName evidence="15">Homeobox protein Hox-C10a</fullName>
    </submittedName>
</protein>
<gene>
    <name evidence="15" type="primary">hoxc10a</name>
</gene>
<evidence type="ECO:0000256" key="7">
    <source>
        <dbReference type="ARBA" id="ARBA00023155"/>
    </source>
</evidence>
<dbReference type="SUPFAM" id="SSF46689">
    <property type="entry name" value="Homeodomain-like"/>
    <property type="match status" value="1"/>
</dbReference>
<dbReference type="PROSITE" id="PS50071">
    <property type="entry name" value="HOMEOBOX_2"/>
    <property type="match status" value="1"/>
</dbReference>
<name>A0A8M1KJV9_CLUHA</name>
<keyword evidence="7 10" id="KW-0371">Homeobox</keyword>
<evidence type="ECO:0000256" key="12">
    <source>
        <dbReference type="SAM" id="MobiDB-lite"/>
    </source>
</evidence>
<evidence type="ECO:0000313" key="14">
    <source>
        <dbReference type="Proteomes" id="UP000515152"/>
    </source>
</evidence>
<keyword evidence="14" id="KW-1185">Reference proteome</keyword>
<dbReference type="CTD" id="100535576"/>
<evidence type="ECO:0000256" key="3">
    <source>
        <dbReference type="ARBA" id="ARBA00006317"/>
    </source>
</evidence>
<feature type="compositionally biased region" description="Basic and acidic residues" evidence="12">
    <location>
        <begin position="211"/>
        <end position="232"/>
    </location>
</feature>
<proteinExistence type="inferred from homology"/>
<dbReference type="PANTHER" id="PTHR45874:SF2">
    <property type="entry name" value="HOMEOBOX PROTEIN HOX-C10"/>
    <property type="match status" value="1"/>
</dbReference>
<evidence type="ECO:0000256" key="6">
    <source>
        <dbReference type="ARBA" id="ARBA00023125"/>
    </source>
</evidence>
<dbReference type="PANTHER" id="PTHR45874">
    <property type="entry name" value="HOMEOBOX PROTEIN ABDOMINAL-B"/>
    <property type="match status" value="1"/>
</dbReference>
<dbReference type="PROSITE" id="PS00027">
    <property type="entry name" value="HOMEOBOX_1"/>
    <property type="match status" value="1"/>
</dbReference>
<comment type="similarity">
    <text evidence="3">Belongs to the Abd-B homeobox family.</text>
</comment>
<dbReference type="SMART" id="SM00389">
    <property type="entry name" value="HOX"/>
    <property type="match status" value="1"/>
</dbReference>
<dbReference type="GO" id="GO:0000981">
    <property type="term" value="F:DNA-binding transcription factor activity, RNA polymerase II-specific"/>
    <property type="evidence" value="ECO:0007669"/>
    <property type="project" value="InterPro"/>
</dbReference>
<dbReference type="GeneID" id="122131976"/>
<evidence type="ECO:0000256" key="11">
    <source>
        <dbReference type="RuleBase" id="RU000682"/>
    </source>
</evidence>
<dbReference type="OrthoDB" id="6159439at2759"/>
<dbReference type="InterPro" id="IPR017970">
    <property type="entry name" value="Homeobox_CS"/>
</dbReference>
<evidence type="ECO:0000259" key="13">
    <source>
        <dbReference type="PROSITE" id="PS50071"/>
    </source>
</evidence>
<reference evidence="15" key="1">
    <citation type="submission" date="2025-08" db="UniProtKB">
        <authorList>
            <consortium name="RefSeq"/>
        </authorList>
    </citation>
    <scope>IDENTIFICATION</scope>
</reference>
<dbReference type="KEGG" id="char:122131976"/>
<evidence type="ECO:0000256" key="4">
    <source>
        <dbReference type="ARBA" id="ARBA00022473"/>
    </source>
</evidence>
<feature type="region of interest" description="Disordered" evidence="12">
    <location>
        <begin position="165"/>
        <end position="250"/>
    </location>
</feature>
<dbReference type="InterPro" id="IPR020479">
    <property type="entry name" value="HD_metazoa"/>
</dbReference>
<dbReference type="PRINTS" id="PR00024">
    <property type="entry name" value="HOMEOBOX"/>
</dbReference>
<accession>A0A8M1KJV9</accession>